<feature type="domain" description="Ig-like" evidence="2">
    <location>
        <begin position="365"/>
        <end position="455"/>
    </location>
</feature>
<organism evidence="3 4">
    <name type="scientific">Fasciolopsis buskii</name>
    <dbReference type="NCBI Taxonomy" id="27845"/>
    <lineage>
        <taxon>Eukaryota</taxon>
        <taxon>Metazoa</taxon>
        <taxon>Spiralia</taxon>
        <taxon>Lophotrochozoa</taxon>
        <taxon>Platyhelminthes</taxon>
        <taxon>Trematoda</taxon>
        <taxon>Digenea</taxon>
        <taxon>Plagiorchiida</taxon>
        <taxon>Echinostomata</taxon>
        <taxon>Echinostomatoidea</taxon>
        <taxon>Fasciolidae</taxon>
        <taxon>Fasciolopsis</taxon>
    </lineage>
</organism>
<keyword evidence="4" id="KW-1185">Reference proteome</keyword>
<evidence type="ECO:0000313" key="4">
    <source>
        <dbReference type="Proteomes" id="UP000728185"/>
    </source>
</evidence>
<protein>
    <recommendedName>
        <fullName evidence="2">Ig-like domain-containing protein</fullName>
    </recommendedName>
</protein>
<sequence>MMNTQQTIGRIINCRTNAAKPNRSNATCVRQRMENAIRRHHVTLLGNKGPYEQIILYCPICFEPRGDFLWKYVPRSNVSFVQEGIVINYESNLTLIQNKLKPLRQFTSTSPCIDRSTTDLYISINNTNEVMGTYVCTHTKSSSHPANFIWYHVDQIPSRPPNFRQAPLDLLTKRVHRIDSGKQFESIQTIARQQLEKLTMWANEKLEPIVMESHVSMDDVYLDRCGVFTVHMDRRCYIGFPLEKPARFKTGGIENFYKVLLAVFEFLASCHDHPESLGLNRFRMAEARAKQLGFRLIGNDSFIYIPCELTLFRQLLHNSIIFTEFPPVGYHLAMEYDIICPELKSTGFVELQETLKLVNQTFDLPNLKDWRYFTVERLVMEGERNLRLQCSSAKTDPLTCENSTQDAIWRTGSDLSFNWKSDRRDVVHVTPKCELQFDEVLPSHMDHYYCFLRNSTGTANMWSAFPRIVYRLQVQQQSFTGLSHKDILVGLVILVIWSVILMILWSILSIYNFTLGERAVFKNNLEQAGGRNNRLKKIYSPFSDEDRVLFFNLMGPGEKKKKKRHKPKIRT</sequence>
<dbReference type="Proteomes" id="UP000728185">
    <property type="component" value="Unassembled WGS sequence"/>
</dbReference>
<evidence type="ECO:0000259" key="2">
    <source>
        <dbReference type="PROSITE" id="PS50835"/>
    </source>
</evidence>
<dbReference type="PROSITE" id="PS50835">
    <property type="entry name" value="IG_LIKE"/>
    <property type="match status" value="1"/>
</dbReference>
<keyword evidence="1" id="KW-1133">Transmembrane helix</keyword>
<keyword evidence="1" id="KW-0812">Transmembrane</keyword>
<proteinExistence type="predicted"/>
<keyword evidence="1" id="KW-0472">Membrane</keyword>
<dbReference type="InterPro" id="IPR007110">
    <property type="entry name" value="Ig-like_dom"/>
</dbReference>
<evidence type="ECO:0000256" key="1">
    <source>
        <dbReference type="SAM" id="Phobius"/>
    </source>
</evidence>
<dbReference type="OrthoDB" id="6241135at2759"/>
<gene>
    <name evidence="3" type="ORF">FBUS_08264</name>
</gene>
<dbReference type="EMBL" id="LUCM01011737">
    <property type="protein sequence ID" value="KAA0183532.1"/>
    <property type="molecule type" value="Genomic_DNA"/>
</dbReference>
<evidence type="ECO:0000313" key="3">
    <source>
        <dbReference type="EMBL" id="KAA0183532.1"/>
    </source>
</evidence>
<feature type="transmembrane region" description="Helical" evidence="1">
    <location>
        <begin position="487"/>
        <end position="508"/>
    </location>
</feature>
<reference evidence="3" key="1">
    <citation type="submission" date="2019-05" db="EMBL/GenBank/DDBJ databases">
        <title>Annotation for the trematode Fasciolopsis buski.</title>
        <authorList>
            <person name="Choi Y.-J."/>
        </authorList>
    </citation>
    <scope>NUCLEOTIDE SEQUENCE</scope>
    <source>
        <strain evidence="3">HT</strain>
        <tissue evidence="3">Whole worm</tissue>
    </source>
</reference>
<name>A0A8E0RNN1_9TREM</name>
<dbReference type="AlphaFoldDB" id="A0A8E0RNN1"/>
<comment type="caution">
    <text evidence="3">The sequence shown here is derived from an EMBL/GenBank/DDBJ whole genome shotgun (WGS) entry which is preliminary data.</text>
</comment>
<accession>A0A8E0RNN1</accession>